<dbReference type="RefSeq" id="WP_167682339.1">
    <property type="nucleotide sequence ID" value="NZ_JAATWB010000007.1"/>
</dbReference>
<reference evidence="3" key="1">
    <citation type="submission" date="2020-03" db="EMBL/GenBank/DDBJ databases">
        <title>Whole-genome sequence of the purple nonsulfur bacterium Rhodocyclus tenuis DSM112.</title>
        <authorList>
            <person name="Kyndt J.A."/>
            <person name="Meyer T.E."/>
        </authorList>
    </citation>
    <scope>NUCLEOTIDE SEQUENCE [LARGE SCALE GENOMIC DNA]</scope>
    <source>
        <strain evidence="3">DSM 112</strain>
    </source>
</reference>
<dbReference type="EMBL" id="JAATWB010000007">
    <property type="protein sequence ID" value="NJA89806.1"/>
    <property type="molecule type" value="Genomic_DNA"/>
</dbReference>
<feature type="transmembrane region" description="Helical" evidence="1">
    <location>
        <begin position="209"/>
        <end position="230"/>
    </location>
</feature>
<feature type="transmembrane region" description="Helical" evidence="1">
    <location>
        <begin position="395"/>
        <end position="415"/>
    </location>
</feature>
<keyword evidence="1" id="KW-0472">Membrane</keyword>
<evidence type="ECO:0000313" key="3">
    <source>
        <dbReference type="Proteomes" id="UP000720344"/>
    </source>
</evidence>
<feature type="transmembrane region" description="Helical" evidence="1">
    <location>
        <begin position="368"/>
        <end position="389"/>
    </location>
</feature>
<dbReference type="Proteomes" id="UP000720344">
    <property type="component" value="Unassembled WGS sequence"/>
</dbReference>
<proteinExistence type="predicted"/>
<sequence length="559" mass="60552">MSYIYNSTDDRLDFPNPYRIENFFYFGAAGLLVIGALIALTTARGSLGSGSAVAMTPLIFGVGLLVKGLAFAARAMSRLRFFFGRGQPLSLTKELAPDQVGSADGANSIKDLLRHSSLSFPEPQGPLNGTLYSLIPNLIYAPHRIQLVAQRQFQNALAIGVSLLSLLVSMIGASSQTATWLGAFYFSLALFFLLKPLDIGAYGQASLGFKGLVALILVAILGPVLIPLLARDSMLPDWLPGIGQAGILMLVTEGAIGLFFLALIKQTRCSAPEATMAMTQGTLTMNSHPKQVQDELERRMQDQWVASLPNRRYARAVPEVNLNRQSGSFIGDLLEETQPVPRTEMKHLTLASCYSEPRYQWLGWLNTYGIAAILVAVVALIAFSVMFYTQKGLNLDVVAGATLGISMIIVGDFCFRAAGILWGRFDFVSKLIWVEMKGNYQAAQMDFGNQFTDRIKTQKQVINVESMTLRVWIAEVESVTFGKDMPRAILGMRGLKDEAEALHQHLHNFGAQQSMVIAPTSSVDVQRAQALSFMNQAGGAASGAAALPGAIAQAITSAN</sequence>
<keyword evidence="1" id="KW-1133">Transmembrane helix</keyword>
<feature type="transmembrane region" description="Helical" evidence="1">
    <location>
        <begin position="52"/>
        <end position="73"/>
    </location>
</feature>
<organism evidence="2 3">
    <name type="scientific">Rhodocyclus gracilis</name>
    <dbReference type="NCBI Taxonomy" id="2929842"/>
    <lineage>
        <taxon>Bacteria</taxon>
        <taxon>Pseudomonadati</taxon>
        <taxon>Pseudomonadota</taxon>
        <taxon>Betaproteobacteria</taxon>
        <taxon>Rhodocyclales</taxon>
        <taxon>Rhodocyclaceae</taxon>
        <taxon>Rhodocyclus</taxon>
    </lineage>
</organism>
<name>A0ABX0WM21_9RHOO</name>
<comment type="caution">
    <text evidence="2">The sequence shown here is derived from an EMBL/GenBank/DDBJ whole genome shotgun (WGS) entry which is preliminary data.</text>
</comment>
<evidence type="ECO:0000313" key="2">
    <source>
        <dbReference type="EMBL" id="NJA89806.1"/>
    </source>
</evidence>
<protein>
    <submittedName>
        <fullName evidence="2">Zinc ribbon domain-containing protein</fullName>
    </submittedName>
</protein>
<feature type="transmembrane region" description="Helical" evidence="1">
    <location>
        <begin position="23"/>
        <end position="40"/>
    </location>
</feature>
<keyword evidence="3" id="KW-1185">Reference proteome</keyword>
<gene>
    <name evidence="2" type="ORF">HCX48_11305</name>
</gene>
<keyword evidence="1" id="KW-0812">Transmembrane</keyword>
<feature type="non-terminal residue" evidence="2">
    <location>
        <position position="559"/>
    </location>
</feature>
<accession>A0ABX0WM21</accession>
<feature type="transmembrane region" description="Helical" evidence="1">
    <location>
        <begin position="242"/>
        <end position="264"/>
    </location>
</feature>
<feature type="transmembrane region" description="Helical" evidence="1">
    <location>
        <begin position="153"/>
        <end position="172"/>
    </location>
</feature>
<evidence type="ECO:0000256" key="1">
    <source>
        <dbReference type="SAM" id="Phobius"/>
    </source>
</evidence>
<feature type="transmembrane region" description="Helical" evidence="1">
    <location>
        <begin position="178"/>
        <end position="197"/>
    </location>
</feature>